<dbReference type="Gene3D" id="2.130.10.10">
    <property type="entry name" value="YVTN repeat-like/Quinoprotein amine dehydrogenase"/>
    <property type="match status" value="1"/>
</dbReference>
<keyword evidence="3" id="KW-1185">Reference proteome</keyword>
<dbReference type="InterPro" id="IPR015943">
    <property type="entry name" value="WD40/YVTN_repeat-like_dom_sf"/>
</dbReference>
<feature type="domain" description="F-box" evidence="1">
    <location>
        <begin position="3"/>
        <end position="49"/>
    </location>
</feature>
<evidence type="ECO:0000313" key="2">
    <source>
        <dbReference type="EMBL" id="KAH7235925.1"/>
    </source>
</evidence>
<evidence type="ECO:0000313" key="3">
    <source>
        <dbReference type="Proteomes" id="UP000813427"/>
    </source>
</evidence>
<dbReference type="InterPro" id="IPR036047">
    <property type="entry name" value="F-box-like_dom_sf"/>
</dbReference>
<reference evidence="2" key="1">
    <citation type="journal article" date="2021" name="Nat. Commun.">
        <title>Genetic determinants of endophytism in the Arabidopsis root mycobiome.</title>
        <authorList>
            <person name="Mesny F."/>
            <person name="Miyauchi S."/>
            <person name="Thiergart T."/>
            <person name="Pickel B."/>
            <person name="Atanasova L."/>
            <person name="Karlsson M."/>
            <person name="Huettel B."/>
            <person name="Barry K.W."/>
            <person name="Haridas S."/>
            <person name="Chen C."/>
            <person name="Bauer D."/>
            <person name="Andreopoulos W."/>
            <person name="Pangilinan J."/>
            <person name="LaButti K."/>
            <person name="Riley R."/>
            <person name="Lipzen A."/>
            <person name="Clum A."/>
            <person name="Drula E."/>
            <person name="Henrissat B."/>
            <person name="Kohler A."/>
            <person name="Grigoriev I.V."/>
            <person name="Martin F.M."/>
            <person name="Hacquard S."/>
        </authorList>
    </citation>
    <scope>NUCLEOTIDE SEQUENCE</scope>
    <source>
        <strain evidence="2">MPI-SDFR-AT-0068</strain>
    </source>
</reference>
<comment type="caution">
    <text evidence="2">The sequence shown here is derived from an EMBL/GenBank/DDBJ whole genome shotgun (WGS) entry which is preliminary data.</text>
</comment>
<dbReference type="InterPro" id="IPR001810">
    <property type="entry name" value="F-box_dom"/>
</dbReference>
<name>A0A8K0RRV8_9HYPO</name>
<dbReference type="Proteomes" id="UP000813427">
    <property type="component" value="Unassembled WGS sequence"/>
</dbReference>
<accession>A0A8K0RRV8</accession>
<dbReference type="PROSITE" id="PS50181">
    <property type="entry name" value="FBOX"/>
    <property type="match status" value="1"/>
</dbReference>
<dbReference type="SUPFAM" id="SSF50978">
    <property type="entry name" value="WD40 repeat-like"/>
    <property type="match status" value="1"/>
</dbReference>
<dbReference type="InterPro" id="IPR036322">
    <property type="entry name" value="WD40_repeat_dom_sf"/>
</dbReference>
<dbReference type="OrthoDB" id="1259151at2759"/>
<dbReference type="EMBL" id="JAGPXF010000007">
    <property type="protein sequence ID" value="KAH7235925.1"/>
    <property type="molecule type" value="Genomic_DNA"/>
</dbReference>
<dbReference type="SUPFAM" id="SSF81383">
    <property type="entry name" value="F-box domain"/>
    <property type="match status" value="1"/>
</dbReference>
<organism evidence="2 3">
    <name type="scientific">Fusarium tricinctum</name>
    <dbReference type="NCBI Taxonomy" id="61284"/>
    <lineage>
        <taxon>Eukaryota</taxon>
        <taxon>Fungi</taxon>
        <taxon>Dikarya</taxon>
        <taxon>Ascomycota</taxon>
        <taxon>Pezizomycotina</taxon>
        <taxon>Sordariomycetes</taxon>
        <taxon>Hypocreomycetidae</taxon>
        <taxon>Hypocreales</taxon>
        <taxon>Nectriaceae</taxon>
        <taxon>Fusarium</taxon>
        <taxon>Fusarium tricinctum species complex</taxon>
    </lineage>
</organism>
<sequence>MDKTSLASLPDDIVLDIVEHLDTARDVAHVSALTKHINSLTRQDGWRTFVKTRFSSLDIATNSETQWSSVAERATYLDRCWEKRGFWVNVLHEKKQQPGRFQRRVAGSQSVLFHTVLDARLMSSLKHEVVAAGVGENLMVRMKPVDGEPDTWHQVEGQTHGYRAGTGDATAVSVIEHEQTPGVVVGRANGDIQILSGKDNFATITRRLKPANEAEQSHVSDPMRKSPGQVAVSSLQWHPEANLLASGKGSILTLYDLTVSDESEKSPLEFYDFSQGSPSDEASLLRSTKFMSKDVVACALGGSRNPLRWGQLTPTGVVFSNAASNPRPLDDAAKLTDVRIGEKTTVRAIEPIRGNENLLLSTWDDGTYRLLDIRTPSPQDAVYRDRFQPYEAGSSLLVYGTERFVAGSNTAPDIHLFDFRYPKPYHHTSALSCSTQWPFPSQKDDHKMWKQGWAPDCQPQECDPQTGLFCNWHSTSKRNYWRPDATLHIGSSTYDRIYCLAKASDLSDTLYCGLRGAMLETNLHLTDDAAHKPSQRTVPTGWSMGRPGGKISLIETGVSLCQAKEWHLENRGVPELIVQQPQPQRWTGSSDQVKRHRLDYAFHRPQDFDQAQALSDGSFSDMLQNLE</sequence>
<gene>
    <name evidence="2" type="ORF">BKA59DRAFT_503661</name>
</gene>
<proteinExistence type="predicted"/>
<protein>
    <recommendedName>
        <fullName evidence="1">F-box domain-containing protein</fullName>
    </recommendedName>
</protein>
<dbReference type="AlphaFoldDB" id="A0A8K0RRV8"/>
<evidence type="ECO:0000259" key="1">
    <source>
        <dbReference type="PROSITE" id="PS50181"/>
    </source>
</evidence>